<accession>A0ABX0LIA7</accession>
<reference evidence="1 2" key="1">
    <citation type="submission" date="2019-09" db="EMBL/GenBank/DDBJ databases">
        <title>Taxonomy of Antarctic Massilia spp.: description of Massilia rubra sp. nov., Massilia aquatica sp. nov., Massilia mucilaginosa sp. nov., Massilia frigida sp. nov. isolated from streams, lakes and regoliths.</title>
        <authorList>
            <person name="Holochova P."/>
            <person name="Sedlacek I."/>
            <person name="Kralova S."/>
            <person name="Maslanova I."/>
            <person name="Busse H.-J."/>
            <person name="Stankova E."/>
            <person name="Vrbovska V."/>
            <person name="Kovarovic V."/>
            <person name="Bartak M."/>
            <person name="Svec P."/>
            <person name="Pantucek R."/>
        </authorList>
    </citation>
    <scope>NUCLEOTIDE SEQUENCE [LARGE SCALE GENOMIC DNA]</scope>
    <source>
        <strain evidence="1 2">CCM 8692</strain>
    </source>
</reference>
<keyword evidence="2" id="KW-1185">Reference proteome</keyword>
<evidence type="ECO:0000313" key="1">
    <source>
        <dbReference type="EMBL" id="NHZ34573.1"/>
    </source>
</evidence>
<organism evidence="1 2">
    <name type="scientific">Massilia rubra</name>
    <dbReference type="NCBI Taxonomy" id="2607910"/>
    <lineage>
        <taxon>Bacteria</taxon>
        <taxon>Pseudomonadati</taxon>
        <taxon>Pseudomonadota</taxon>
        <taxon>Betaproteobacteria</taxon>
        <taxon>Burkholderiales</taxon>
        <taxon>Oxalobacteraceae</taxon>
        <taxon>Telluria group</taxon>
        <taxon>Massilia</taxon>
    </lineage>
</organism>
<dbReference type="Gene3D" id="3.40.50.300">
    <property type="entry name" value="P-loop containing nucleotide triphosphate hydrolases"/>
    <property type="match status" value="1"/>
</dbReference>
<evidence type="ECO:0008006" key="3">
    <source>
        <dbReference type="Google" id="ProtNLM"/>
    </source>
</evidence>
<dbReference type="SUPFAM" id="SSF52540">
    <property type="entry name" value="P-loop containing nucleoside triphosphate hydrolases"/>
    <property type="match status" value="1"/>
</dbReference>
<dbReference type="RefSeq" id="WP_167225163.1">
    <property type="nucleotide sequence ID" value="NZ_VUYU01000007.1"/>
</dbReference>
<gene>
    <name evidence="1" type="ORF">F0185_13365</name>
</gene>
<dbReference type="InterPro" id="IPR027417">
    <property type="entry name" value="P-loop_NTPase"/>
</dbReference>
<proteinExistence type="predicted"/>
<protein>
    <recommendedName>
        <fullName evidence="3">CobQ/CobB/MinD/ParA nucleotide binding domain-containing protein</fullName>
    </recommendedName>
</protein>
<evidence type="ECO:0000313" key="2">
    <source>
        <dbReference type="Proteomes" id="UP000785613"/>
    </source>
</evidence>
<comment type="caution">
    <text evidence="1">The sequence shown here is derived from an EMBL/GenBank/DDBJ whole genome shotgun (WGS) entry which is preliminary data.</text>
</comment>
<dbReference type="Proteomes" id="UP000785613">
    <property type="component" value="Unassembled WGS sequence"/>
</dbReference>
<sequence length="212" mass="22652">MIVAIASIQGQALKALLAANLAVLRALSGRTICLIDVDPRHSAYSWSCERSVVGQGPSVPARLLGARSLVREIEELTAGFSDLLINTGEVETQEARSALIAARVVLVPIQVGNVDLDSQYPLIARLNSARMFNPSLKVLFVIVADGAVPSPEQMAAVRLYVAHVMSATLAATVLHVACSRDYGQGRCASDAQTCDPDAAAELHSLYREVYMH</sequence>
<dbReference type="EMBL" id="VUYU01000007">
    <property type="protein sequence ID" value="NHZ34573.1"/>
    <property type="molecule type" value="Genomic_DNA"/>
</dbReference>
<name>A0ABX0LIA7_9BURK</name>